<feature type="compositionally biased region" description="Basic and acidic residues" evidence="7">
    <location>
        <begin position="703"/>
        <end position="715"/>
    </location>
</feature>
<accession>A0ABC8T883</accession>
<evidence type="ECO:0000256" key="2">
    <source>
        <dbReference type="ARBA" id="ARBA00022723"/>
    </source>
</evidence>
<dbReference type="EMBL" id="CAUOFW020004425">
    <property type="protein sequence ID" value="CAK9165605.1"/>
    <property type="molecule type" value="Genomic_DNA"/>
</dbReference>
<dbReference type="Pfam" id="PF08783">
    <property type="entry name" value="DWNN"/>
    <property type="match status" value="1"/>
</dbReference>
<evidence type="ECO:0000256" key="4">
    <source>
        <dbReference type="ARBA" id="ARBA00022833"/>
    </source>
</evidence>
<dbReference type="CDD" id="cd16620">
    <property type="entry name" value="vRING-HC-C4C4_RBBP6"/>
    <property type="match status" value="1"/>
</dbReference>
<reference evidence="11 12" key="1">
    <citation type="submission" date="2024-02" db="EMBL/GenBank/DDBJ databases">
        <authorList>
            <person name="Vignale AGUSTIN F."/>
            <person name="Sosa J E."/>
            <person name="Modenutti C."/>
        </authorList>
    </citation>
    <scope>NUCLEOTIDE SEQUENCE [LARGE SCALE GENOMIC DNA]</scope>
</reference>
<comment type="subcellular location">
    <subcellularLocation>
        <location evidence="1">Nucleus</location>
    </subcellularLocation>
</comment>
<dbReference type="PROSITE" id="PS00518">
    <property type="entry name" value="ZF_RING_1"/>
    <property type="match status" value="1"/>
</dbReference>
<dbReference type="SUPFAM" id="SSF57850">
    <property type="entry name" value="RING/U-box"/>
    <property type="match status" value="1"/>
</dbReference>
<dbReference type="InterPro" id="IPR001841">
    <property type="entry name" value="Znf_RING"/>
</dbReference>
<dbReference type="PANTHER" id="PTHR15439">
    <property type="entry name" value="RETINOBLASTOMA-BINDING PROTEIN 6"/>
    <property type="match status" value="1"/>
</dbReference>
<evidence type="ECO:0000313" key="11">
    <source>
        <dbReference type="EMBL" id="CAK9165605.1"/>
    </source>
</evidence>
<evidence type="ECO:0000259" key="9">
    <source>
        <dbReference type="PROSITE" id="PS50158"/>
    </source>
</evidence>
<keyword evidence="5" id="KW-0539">Nucleus</keyword>
<dbReference type="PROSITE" id="PS50158">
    <property type="entry name" value="ZF_CCHC"/>
    <property type="match status" value="1"/>
</dbReference>
<dbReference type="SUPFAM" id="SSF57756">
    <property type="entry name" value="Retrovirus zinc finger-like domains"/>
    <property type="match status" value="1"/>
</dbReference>
<name>A0ABC8T883_9AQUA</name>
<evidence type="ECO:0000256" key="3">
    <source>
        <dbReference type="ARBA" id="ARBA00022771"/>
    </source>
</evidence>
<evidence type="ECO:0000259" key="8">
    <source>
        <dbReference type="PROSITE" id="PS50089"/>
    </source>
</evidence>
<dbReference type="SMART" id="SM00343">
    <property type="entry name" value="ZnF_C2HC"/>
    <property type="match status" value="1"/>
</dbReference>
<dbReference type="Pfam" id="PF13923">
    <property type="entry name" value="zf-C3HC4_2"/>
    <property type="match status" value="1"/>
</dbReference>
<dbReference type="InterPro" id="IPR017907">
    <property type="entry name" value="Znf_RING_CS"/>
</dbReference>
<dbReference type="Pfam" id="PF00098">
    <property type="entry name" value="zf-CCHC"/>
    <property type="match status" value="1"/>
</dbReference>
<dbReference type="InterPro" id="IPR033489">
    <property type="entry name" value="RBBP6"/>
</dbReference>
<feature type="region of interest" description="Disordered" evidence="7">
    <location>
        <begin position="554"/>
        <end position="759"/>
    </location>
</feature>
<evidence type="ECO:0000256" key="5">
    <source>
        <dbReference type="ARBA" id="ARBA00023242"/>
    </source>
</evidence>
<dbReference type="Gene3D" id="4.10.60.10">
    <property type="entry name" value="Zinc finger, CCHC-type"/>
    <property type="match status" value="1"/>
</dbReference>
<keyword evidence="4" id="KW-0862">Zinc</keyword>
<dbReference type="InterPro" id="IPR013083">
    <property type="entry name" value="Znf_RING/FYVE/PHD"/>
</dbReference>
<organism evidence="11 12">
    <name type="scientific">Ilex paraguariensis</name>
    <name type="common">yerba mate</name>
    <dbReference type="NCBI Taxonomy" id="185542"/>
    <lineage>
        <taxon>Eukaryota</taxon>
        <taxon>Viridiplantae</taxon>
        <taxon>Streptophyta</taxon>
        <taxon>Embryophyta</taxon>
        <taxon>Tracheophyta</taxon>
        <taxon>Spermatophyta</taxon>
        <taxon>Magnoliopsida</taxon>
        <taxon>eudicotyledons</taxon>
        <taxon>Gunneridae</taxon>
        <taxon>Pentapetalae</taxon>
        <taxon>asterids</taxon>
        <taxon>campanulids</taxon>
        <taxon>Aquifoliales</taxon>
        <taxon>Aquifoliaceae</taxon>
        <taxon>Ilex</taxon>
    </lineage>
</organism>
<dbReference type="Gene3D" id="3.10.20.90">
    <property type="entry name" value="Phosphatidylinositol 3-kinase Catalytic Subunit, Chain A, domain 1"/>
    <property type="match status" value="1"/>
</dbReference>
<feature type="domain" description="RING-type" evidence="8">
    <location>
        <begin position="215"/>
        <end position="254"/>
    </location>
</feature>
<feature type="compositionally biased region" description="Basic residues" evidence="7">
    <location>
        <begin position="749"/>
        <end position="759"/>
    </location>
</feature>
<keyword evidence="3 6" id="KW-0863">Zinc-finger</keyword>
<dbReference type="InterPro" id="IPR036875">
    <property type="entry name" value="Znf_CCHC_sf"/>
</dbReference>
<comment type="caution">
    <text evidence="11">The sequence shown here is derived from an EMBL/GenBank/DDBJ whole genome shotgun (WGS) entry which is preliminary data.</text>
</comment>
<feature type="domain" description="CCHC-type" evidence="9">
    <location>
        <begin position="396"/>
        <end position="410"/>
    </location>
</feature>
<keyword evidence="2" id="KW-0479">Metal-binding</keyword>
<dbReference type="SMART" id="SM01180">
    <property type="entry name" value="DWNN"/>
    <property type="match status" value="1"/>
</dbReference>
<feature type="compositionally biased region" description="Basic and acidic residues" evidence="7">
    <location>
        <begin position="646"/>
        <end position="655"/>
    </location>
</feature>
<dbReference type="GO" id="GO:0008270">
    <property type="term" value="F:zinc ion binding"/>
    <property type="evidence" value="ECO:0007669"/>
    <property type="project" value="UniProtKB-KW"/>
</dbReference>
<dbReference type="AlphaFoldDB" id="A0ABC8T883"/>
<evidence type="ECO:0000259" key="10">
    <source>
        <dbReference type="PROSITE" id="PS51282"/>
    </source>
</evidence>
<dbReference type="InterPro" id="IPR014891">
    <property type="entry name" value="DWNN_domain"/>
</dbReference>
<dbReference type="PANTHER" id="PTHR15439:SF11">
    <property type="entry name" value="E3 UBIQUITIN LIGASE PQT3-LIKE ISOFORM X1"/>
    <property type="match status" value="1"/>
</dbReference>
<keyword evidence="12" id="KW-1185">Reference proteome</keyword>
<sequence length="759" mass="85405">MSIRFKFRSSVNFDLIDIEGRPSISVRDLKSKIVRQKKLNISQDLDLVFSDALTGQEYDDKNFLIPSGSSIIIKRVPAGTVPSALAPIDTVENFGMNDSNLFNPMSGQMDDFEDFGVDLCPVPEAALPDSDLEFDRICMSNEMAKIAVASLGCQKLQVSDLSEAIPRGSDHSKAEENIAQKPKAEEHMNLEKMPRVVSANSLALQNVDLPSELKCSLCNTFFKEAVMIPCCQHSFCEKCICLVLIEKARCPKCSSSKCRVEDLLPNLSLRQAIEHFLESQMLIAVSDNDLHKYASDGESGIQAKDVSCAVTIVRREPNLPHSPSATDKGSNQIMAESVYESLNRRNTSLGGSSYQMGNRSGADSTIKKKAGMWLETGGGDRSFMYAGRHKRGDRTCYMCGSPDHFIRDCPLASSPHPILHTGNAMFPGGMPGYASPYWNGTAMSPMRPFTNMYGNPGMMPFNATMVPVTPFAVPPYVPSMYGGLPPPGGITRMGSMGPLVGNIAQRPFGHSEFLEVQDFENRGKLSNENLWREQFRDDEDDVFQKRCDYNDAERSNDYKSHTEKEKSVSYSEDSFTRRSRRKHQHDKDLDHGIPSVGERHEKSSRSSNAGRDRRAYHSERSNSGVDDMPNSSDRHNKERHKHHHTNSKEHQEKRGQCGSDSSWCHRQTKKDVKNRGDQYGAKASHQNRHSYSESGLEPNSSDEQERRYKEKDSGHGSRHSRRSVRPRSDELCNDRWQMFSGSNEDYREGHHHHKRKRHH</sequence>
<gene>
    <name evidence="11" type="ORF">ILEXP_LOCUS34776</name>
</gene>
<feature type="domain" description="DWNN" evidence="10">
    <location>
        <begin position="3"/>
        <end position="77"/>
    </location>
</feature>
<evidence type="ECO:0000256" key="1">
    <source>
        <dbReference type="ARBA" id="ARBA00004123"/>
    </source>
</evidence>
<protein>
    <submittedName>
        <fullName evidence="11">Uncharacterized protein</fullName>
    </submittedName>
</protein>
<dbReference type="Proteomes" id="UP001642360">
    <property type="component" value="Unassembled WGS sequence"/>
</dbReference>
<dbReference type="GO" id="GO:0005634">
    <property type="term" value="C:nucleus"/>
    <property type="evidence" value="ECO:0007669"/>
    <property type="project" value="UniProtKB-SubCell"/>
</dbReference>
<feature type="compositionally biased region" description="Basic and acidic residues" evidence="7">
    <location>
        <begin position="554"/>
        <end position="567"/>
    </location>
</feature>
<dbReference type="PROSITE" id="PS50089">
    <property type="entry name" value="ZF_RING_2"/>
    <property type="match status" value="1"/>
</dbReference>
<evidence type="ECO:0000256" key="6">
    <source>
        <dbReference type="PROSITE-ProRule" id="PRU00047"/>
    </source>
</evidence>
<evidence type="ECO:0000256" key="7">
    <source>
        <dbReference type="SAM" id="MobiDB-lite"/>
    </source>
</evidence>
<dbReference type="PROSITE" id="PS51282">
    <property type="entry name" value="DWNN"/>
    <property type="match status" value="1"/>
</dbReference>
<evidence type="ECO:0000313" key="12">
    <source>
        <dbReference type="Proteomes" id="UP001642360"/>
    </source>
</evidence>
<proteinExistence type="predicted"/>
<feature type="compositionally biased region" description="Basic residues" evidence="7">
    <location>
        <begin position="716"/>
        <end position="725"/>
    </location>
</feature>
<dbReference type="InterPro" id="IPR001878">
    <property type="entry name" value="Znf_CCHC"/>
</dbReference>
<feature type="compositionally biased region" description="Basic and acidic residues" evidence="7">
    <location>
        <begin position="585"/>
        <end position="620"/>
    </location>
</feature>
<dbReference type="Gene3D" id="3.30.40.10">
    <property type="entry name" value="Zinc/RING finger domain, C3HC4 (zinc finger)"/>
    <property type="match status" value="1"/>
</dbReference>